<dbReference type="STRING" id="929558.SMGD1_0072"/>
<dbReference type="AlphaFoldDB" id="B6BLE4"/>
<keyword evidence="1" id="KW-0732">Signal</keyword>
<evidence type="ECO:0000313" key="2">
    <source>
        <dbReference type="EMBL" id="EHP28599.1"/>
    </source>
</evidence>
<name>B6BLE4_SULGG</name>
<keyword evidence="3" id="KW-1185">Reference proteome</keyword>
<reference evidence="2 3" key="1">
    <citation type="journal article" date="2012" name="Proc. Natl. Acad. Sci. U.S.A.">
        <title>Genome and physiology of a model Epsilonproteobacterium responsible for sulfide detoxification in marine oxygen depletion zones.</title>
        <authorList>
            <person name="Grote J."/>
            <person name="Schott T."/>
            <person name="Bruckner C.G."/>
            <person name="Glockner F.O."/>
            <person name="Jost G."/>
            <person name="Teeling H."/>
            <person name="Labrenz M."/>
            <person name="Jurgens K."/>
        </authorList>
    </citation>
    <scope>NUCLEOTIDE SEQUENCE [LARGE SCALE GENOMIC DNA]</scope>
    <source>
        <strain evidence="2 3">GD1</strain>
    </source>
</reference>
<accession>H1FS53</accession>
<dbReference type="PATRIC" id="fig|929558.5.peg.71"/>
<dbReference type="Proteomes" id="UP000006431">
    <property type="component" value="Unassembled WGS sequence"/>
</dbReference>
<proteinExistence type="predicted"/>
<evidence type="ECO:0000313" key="3">
    <source>
        <dbReference type="Proteomes" id="UP000006431"/>
    </source>
</evidence>
<comment type="caution">
    <text evidence="2">The sequence shown here is derived from an EMBL/GenBank/DDBJ whole genome shotgun (WGS) entry which is preliminary data.</text>
</comment>
<organism evidence="2 3">
    <name type="scientific">Sulfurimonas gotlandica (strain DSM 19862 / JCM 16533 / GD1)</name>
    <dbReference type="NCBI Taxonomy" id="929558"/>
    <lineage>
        <taxon>Bacteria</taxon>
        <taxon>Pseudomonadati</taxon>
        <taxon>Campylobacterota</taxon>
        <taxon>Epsilonproteobacteria</taxon>
        <taxon>Campylobacterales</taxon>
        <taxon>Sulfurimonadaceae</taxon>
        <taxon>Sulfurimonas</taxon>
    </lineage>
</organism>
<sequence length="110" mass="12991">MKQYIIIILIAFHLASSSAYATKTFLNEDHLHNYIHKCAIHIHGHHHSHNGFNHQHKHSHSQININYADMITNIYDMNLYDFENLKQAYLETAFWIPNPTLESLFRPPKI</sequence>
<dbReference type="RefSeq" id="WP_008338327.1">
    <property type="nucleotide sequence ID" value="NZ_AFRZ01000001.1"/>
</dbReference>
<protein>
    <submittedName>
        <fullName evidence="2">Uncharacterized protein</fullName>
    </submittedName>
</protein>
<gene>
    <name evidence="2" type="ORF">SMGD1_0072</name>
</gene>
<dbReference type="HOGENOM" id="CLU_2169776_0_0_7"/>
<evidence type="ECO:0000256" key="1">
    <source>
        <dbReference type="SAM" id="SignalP"/>
    </source>
</evidence>
<dbReference type="EMBL" id="AFRZ01000001">
    <property type="protein sequence ID" value="EHP28599.1"/>
    <property type="molecule type" value="Genomic_DNA"/>
</dbReference>
<feature type="chain" id="PRO_5002840611" evidence="1">
    <location>
        <begin position="22"/>
        <end position="110"/>
    </location>
</feature>
<accession>B6BLE4</accession>
<feature type="signal peptide" evidence="1">
    <location>
        <begin position="1"/>
        <end position="21"/>
    </location>
</feature>